<protein>
    <submittedName>
        <fullName evidence="6">Transcriptional regulator</fullName>
    </submittedName>
</protein>
<gene>
    <name evidence="6" type="ORF">DI526_03075</name>
</gene>
<reference evidence="6 7" key="1">
    <citation type="submission" date="2017-08" db="EMBL/GenBank/DDBJ databases">
        <title>Infants hospitalized years apart are colonized by the same room-sourced microbial strains.</title>
        <authorList>
            <person name="Brooks B."/>
            <person name="Olm M.R."/>
            <person name="Firek B.A."/>
            <person name="Baker R."/>
            <person name="Thomas B.C."/>
            <person name="Morowitz M.J."/>
            <person name="Banfield J.F."/>
        </authorList>
    </citation>
    <scope>NUCLEOTIDE SEQUENCE [LARGE SCALE GENOMIC DNA]</scope>
    <source>
        <strain evidence="6">S2_003_000_R2_4</strain>
    </source>
</reference>
<dbReference type="PROSITE" id="PS51118">
    <property type="entry name" value="HTH_HXLR"/>
    <property type="match status" value="1"/>
</dbReference>
<evidence type="ECO:0000256" key="3">
    <source>
        <dbReference type="ARBA" id="ARBA00023163"/>
    </source>
</evidence>
<evidence type="ECO:0000256" key="2">
    <source>
        <dbReference type="ARBA" id="ARBA00023125"/>
    </source>
</evidence>
<evidence type="ECO:0000259" key="5">
    <source>
        <dbReference type="PROSITE" id="PS51118"/>
    </source>
</evidence>
<evidence type="ECO:0000313" key="6">
    <source>
        <dbReference type="EMBL" id="PZR36695.1"/>
    </source>
</evidence>
<feature type="domain" description="HTH hxlR-type" evidence="5">
    <location>
        <begin position="11"/>
        <end position="108"/>
    </location>
</feature>
<dbReference type="InterPro" id="IPR002577">
    <property type="entry name" value="HTH_HxlR"/>
</dbReference>
<dbReference type="GO" id="GO:0003677">
    <property type="term" value="F:DNA binding"/>
    <property type="evidence" value="ECO:0007669"/>
    <property type="project" value="UniProtKB-KW"/>
</dbReference>
<dbReference type="SUPFAM" id="SSF46785">
    <property type="entry name" value="Winged helix' DNA-binding domain"/>
    <property type="match status" value="1"/>
</dbReference>
<dbReference type="Gene3D" id="1.10.10.10">
    <property type="entry name" value="Winged helix-like DNA-binding domain superfamily/Winged helix DNA-binding domain"/>
    <property type="match status" value="1"/>
</dbReference>
<dbReference type="Pfam" id="PF01638">
    <property type="entry name" value="HxlR"/>
    <property type="match status" value="1"/>
</dbReference>
<keyword evidence="1" id="KW-0805">Transcription regulation</keyword>
<accession>A0A2W5VMX8</accession>
<evidence type="ECO:0000313" key="7">
    <source>
        <dbReference type="Proteomes" id="UP000249393"/>
    </source>
</evidence>
<dbReference type="PANTHER" id="PTHR33204">
    <property type="entry name" value="TRANSCRIPTIONAL REGULATOR, MARR FAMILY"/>
    <property type="match status" value="1"/>
</dbReference>
<proteinExistence type="predicted"/>
<dbReference type="InterPro" id="IPR036388">
    <property type="entry name" value="WH-like_DNA-bd_sf"/>
</dbReference>
<dbReference type="EMBL" id="QFQZ01000005">
    <property type="protein sequence ID" value="PZR36695.1"/>
    <property type="molecule type" value="Genomic_DNA"/>
</dbReference>
<dbReference type="AlphaFoldDB" id="A0A2W5VMX8"/>
<organism evidence="6 7">
    <name type="scientific">Caulobacter segnis</name>
    <dbReference type="NCBI Taxonomy" id="88688"/>
    <lineage>
        <taxon>Bacteria</taxon>
        <taxon>Pseudomonadati</taxon>
        <taxon>Pseudomonadota</taxon>
        <taxon>Alphaproteobacteria</taxon>
        <taxon>Caulobacterales</taxon>
        <taxon>Caulobacteraceae</taxon>
        <taxon>Caulobacter</taxon>
    </lineage>
</organism>
<dbReference type="RefSeq" id="WP_304273919.1">
    <property type="nucleotide sequence ID" value="NZ_QFQZ01000005.1"/>
</dbReference>
<evidence type="ECO:0000256" key="4">
    <source>
        <dbReference type="SAM" id="MobiDB-lite"/>
    </source>
</evidence>
<evidence type="ECO:0000256" key="1">
    <source>
        <dbReference type="ARBA" id="ARBA00023015"/>
    </source>
</evidence>
<keyword evidence="2" id="KW-0238">DNA-binding</keyword>
<comment type="caution">
    <text evidence="6">The sequence shown here is derived from an EMBL/GenBank/DDBJ whole genome shotgun (WGS) entry which is preliminary data.</text>
</comment>
<keyword evidence="3" id="KW-0804">Transcription</keyword>
<feature type="region of interest" description="Disordered" evidence="4">
    <location>
        <begin position="155"/>
        <end position="174"/>
    </location>
</feature>
<name>A0A2W5VMX8_9CAUL</name>
<dbReference type="InterPro" id="IPR036390">
    <property type="entry name" value="WH_DNA-bd_sf"/>
</dbReference>
<dbReference type="Proteomes" id="UP000249393">
    <property type="component" value="Unassembled WGS sequence"/>
</dbReference>
<dbReference type="PANTHER" id="PTHR33204:SF18">
    <property type="entry name" value="TRANSCRIPTIONAL REGULATORY PROTEIN"/>
    <property type="match status" value="1"/>
</dbReference>
<sequence length="174" mass="19646">MKIERLSDQVCSMARAVAVVGDPWTLMILRELFLGSRRFETIREQTGISPQLLSRRMKDLVAEEIVQRVTYSERPVRHEFRLTAKGADLWPVLITLKAWGDRHLSSPQDNYLLELTHRDCGHLANPHLACPACHALVSPMDMDATMSPAMIEDRQARGAANSQTLARTRRTKAG</sequence>